<dbReference type="AlphaFoldDB" id="A0AAT9P5P0"/>
<evidence type="ECO:0000313" key="2">
    <source>
        <dbReference type="EMBL" id="QYA32968.2"/>
    </source>
</evidence>
<accession>A0AAT9P5P0</accession>
<keyword evidence="1" id="KW-0812">Transmembrane</keyword>
<reference evidence="2" key="1">
    <citation type="submission" date="2021-07" db="EMBL/GenBank/DDBJ databases">
        <title>Prevalence and characterization of methicillin-resistant Macrococcus spp. in food producing animals and meat in Switzerland in 2019.</title>
        <authorList>
            <person name="Keller J.E."/>
            <person name="Schwendener S."/>
            <person name="Neuenschwander J."/>
            <person name="Overesch G."/>
            <person name="Perreten V."/>
        </authorList>
    </citation>
    <scope>NUCLEOTIDE SEQUENCE</scope>
    <source>
        <strain evidence="2">19Msa1099</strain>
    </source>
</reference>
<dbReference type="EMBL" id="CP079955">
    <property type="protein sequence ID" value="QYA32968.2"/>
    <property type="molecule type" value="Genomic_DNA"/>
</dbReference>
<evidence type="ECO:0000256" key="1">
    <source>
        <dbReference type="SAM" id="Phobius"/>
    </source>
</evidence>
<keyword evidence="1" id="KW-1133">Transmembrane helix</keyword>
<organism evidence="2">
    <name type="scientific">Macrococcus psychrotolerans</name>
    <dbReference type="NCBI Taxonomy" id="3039389"/>
    <lineage>
        <taxon>Bacteria</taxon>
        <taxon>Bacillati</taxon>
        <taxon>Bacillota</taxon>
        <taxon>Bacilli</taxon>
        <taxon>Bacillales</taxon>
        <taxon>Staphylococcaceae</taxon>
        <taxon>Macrococcus</taxon>
    </lineage>
</organism>
<proteinExistence type="predicted"/>
<sequence>MIELTNQGGLSFMKKSKGLIIGLIAALVLIGGGAAAYFFMTNTPKNAYLLSEKKSMDNMSKYVEMRFPEESKFQQKLKDESYASNLKLGVDVPENLTDGLGVSKSMIDSSNIILDLAHNGKEKKSKISLTPTIADNDIGAFTWSADKDNQYLDAPVLDKPLNVPNNKIVDTLEKLNPTLVEEGMTNESLNLNNILSGATISEEDVNKIAERYIKIVVDSVKDENFKKDKEKVSVFGKNMDLDKLTMHLKREDVKKVVLAVLEEAKDDKELQELLKSQNQGKDVKQEIEKLIKDAKKEEVKNYPEINSIIYVDGKDILKRDLTIKGQDDKDVRILGSSQINDNLKLDYHLSAGDEEILIVKGESKKSDKKFEDSYQLLFNDSEEKEVSFTNVSTADGGKRNDKGTVDLTQLAGSDMVLNFNNEMNTDIGNNEQKQKAEVSFDVEGEAVKILLDSNTKLKQDFKVAKKDARNLNTMSDSELSDLQTEVEDKFDEIFSDVTQDFE</sequence>
<feature type="transmembrane region" description="Helical" evidence="1">
    <location>
        <begin position="20"/>
        <end position="40"/>
    </location>
</feature>
<gene>
    <name evidence="2" type="ORF">KYI10_00505</name>
</gene>
<protein>
    <submittedName>
        <fullName evidence="2">DUF6583 family protein</fullName>
    </submittedName>
</protein>
<name>A0AAT9P5P0_9STAP</name>
<keyword evidence="1" id="KW-0472">Membrane</keyword>